<dbReference type="RefSeq" id="WP_062177701.1">
    <property type="nucleotide sequence ID" value="NZ_BBXL01000003.1"/>
</dbReference>
<feature type="coiled-coil region" evidence="1">
    <location>
        <begin position="72"/>
        <end position="113"/>
    </location>
</feature>
<protein>
    <recommendedName>
        <fullName evidence="5">LTXXQ motif family protein</fullName>
    </recommendedName>
</protein>
<dbReference type="PROSITE" id="PS51257">
    <property type="entry name" value="PROKAR_LIPOPROTEIN"/>
    <property type="match status" value="1"/>
</dbReference>
<evidence type="ECO:0000313" key="3">
    <source>
        <dbReference type="EMBL" id="SHF07964.1"/>
    </source>
</evidence>
<dbReference type="AlphaFoldDB" id="A0A1M4YQ85"/>
<organism evidence="3 4">
    <name type="scientific">Dysgonomonas macrotermitis</name>
    <dbReference type="NCBI Taxonomy" id="1346286"/>
    <lineage>
        <taxon>Bacteria</taxon>
        <taxon>Pseudomonadati</taxon>
        <taxon>Bacteroidota</taxon>
        <taxon>Bacteroidia</taxon>
        <taxon>Bacteroidales</taxon>
        <taxon>Dysgonomonadaceae</taxon>
        <taxon>Dysgonomonas</taxon>
    </lineage>
</organism>
<evidence type="ECO:0000256" key="2">
    <source>
        <dbReference type="SAM" id="SignalP"/>
    </source>
</evidence>
<dbReference type="EMBL" id="FQUC01000003">
    <property type="protein sequence ID" value="SHF07964.1"/>
    <property type="molecule type" value="Genomic_DNA"/>
</dbReference>
<proteinExistence type="predicted"/>
<keyword evidence="1" id="KW-0175">Coiled coil</keyword>
<name>A0A1M4YQ85_9BACT</name>
<gene>
    <name evidence="3" type="ORF">SAMN05444362_103240</name>
</gene>
<keyword evidence="4" id="KW-1185">Reference proteome</keyword>
<reference evidence="4" key="1">
    <citation type="submission" date="2016-11" db="EMBL/GenBank/DDBJ databases">
        <authorList>
            <person name="Varghese N."/>
            <person name="Submissions S."/>
        </authorList>
    </citation>
    <scope>NUCLEOTIDE SEQUENCE [LARGE SCALE GENOMIC DNA]</scope>
    <source>
        <strain evidence="4">DSM 27370</strain>
    </source>
</reference>
<dbReference type="Proteomes" id="UP000184480">
    <property type="component" value="Unassembled WGS sequence"/>
</dbReference>
<feature type="chain" id="PRO_5009908488" description="LTXXQ motif family protein" evidence="2">
    <location>
        <begin position="26"/>
        <end position="149"/>
    </location>
</feature>
<evidence type="ECO:0000313" key="4">
    <source>
        <dbReference type="Proteomes" id="UP000184480"/>
    </source>
</evidence>
<dbReference type="OrthoDB" id="675330at2"/>
<evidence type="ECO:0008006" key="5">
    <source>
        <dbReference type="Google" id="ProtNLM"/>
    </source>
</evidence>
<sequence>MSNSKFKYTLLTLLLLLSCNIQLLAQKNAFDINDFKKKKAEFIIKKTGLTDAEAKAFIPITNELMDKRFEINREVRKNVRELRKKNNKTEADYERLINESTEAKLKEAQLNKEYLVKFKKVLSAEKIYKYLQAEEDFMKQTLSNRHGRK</sequence>
<dbReference type="STRING" id="1346286.SAMN05444362_103240"/>
<accession>A0A1M4YQ85</accession>
<feature type="signal peptide" evidence="2">
    <location>
        <begin position="1"/>
        <end position="25"/>
    </location>
</feature>
<evidence type="ECO:0000256" key="1">
    <source>
        <dbReference type="SAM" id="Coils"/>
    </source>
</evidence>
<keyword evidence="2" id="KW-0732">Signal</keyword>